<feature type="region of interest" description="Disordered" evidence="1">
    <location>
        <begin position="74"/>
        <end position="136"/>
    </location>
</feature>
<gene>
    <name evidence="2" type="ORF">CM83_30771</name>
</gene>
<protein>
    <submittedName>
        <fullName evidence="2">Uncharacterized protein</fullName>
    </submittedName>
</protein>
<accession>A0A0A9VVK6</accession>
<name>A0A0A9VVK6_LYGHE</name>
<organism evidence="2">
    <name type="scientific">Lygus hesperus</name>
    <name type="common">Western plant bug</name>
    <dbReference type="NCBI Taxonomy" id="30085"/>
    <lineage>
        <taxon>Eukaryota</taxon>
        <taxon>Metazoa</taxon>
        <taxon>Ecdysozoa</taxon>
        <taxon>Arthropoda</taxon>
        <taxon>Hexapoda</taxon>
        <taxon>Insecta</taxon>
        <taxon>Pterygota</taxon>
        <taxon>Neoptera</taxon>
        <taxon>Paraneoptera</taxon>
        <taxon>Hemiptera</taxon>
        <taxon>Heteroptera</taxon>
        <taxon>Panheteroptera</taxon>
        <taxon>Cimicomorpha</taxon>
        <taxon>Miridae</taxon>
        <taxon>Mirini</taxon>
        <taxon>Lygus</taxon>
    </lineage>
</organism>
<sequence>MLYKKKRSPVKIIIINCQKYTIAQLRFWTVSNQLTEKESMTKYNFHKKISRKGSIHKRTLDEVKRTALRWMSADTFPSPTAQKMKPSAKKVNMGPHEPTEQPCWTKMSDNTEGQNAGEEGSQRFSVASADEELRTG</sequence>
<evidence type="ECO:0000313" key="2">
    <source>
        <dbReference type="EMBL" id="JAG00272.1"/>
    </source>
</evidence>
<evidence type="ECO:0000256" key="1">
    <source>
        <dbReference type="SAM" id="MobiDB-lite"/>
    </source>
</evidence>
<proteinExistence type="predicted"/>
<dbReference type="EMBL" id="GBHO01043332">
    <property type="protein sequence ID" value="JAG00272.1"/>
    <property type="molecule type" value="Transcribed_RNA"/>
</dbReference>
<reference evidence="2" key="1">
    <citation type="journal article" date="2014" name="PLoS ONE">
        <title>Transcriptome-Based Identification of ABC Transporters in the Western Tarnished Plant Bug Lygus hesperus.</title>
        <authorList>
            <person name="Hull J.J."/>
            <person name="Chaney K."/>
            <person name="Geib S.M."/>
            <person name="Fabrick J.A."/>
            <person name="Brent C.S."/>
            <person name="Walsh D."/>
            <person name="Lavine L.C."/>
        </authorList>
    </citation>
    <scope>NUCLEOTIDE SEQUENCE</scope>
</reference>
<dbReference type="AlphaFoldDB" id="A0A0A9VVK6"/>
<reference evidence="2" key="2">
    <citation type="submission" date="2014-07" db="EMBL/GenBank/DDBJ databases">
        <authorList>
            <person name="Hull J."/>
        </authorList>
    </citation>
    <scope>NUCLEOTIDE SEQUENCE</scope>
</reference>